<sequence length="160" mass="16984">MSTHETVSQSDVVAVMRSERIVMLTTNTADGKLVAHPMTVQEVSDDADVWLFVDLESDHADALRANPAVNVAFSKPGSWLSLSGTVEFVTDRAKTEALWDGAVDAFFDGVDDPRLGLIRIHGDSAQFWGKPGGAPAVLAAMVTAKVTGKKPEGTSGTTEL</sequence>
<keyword evidence="3" id="KW-1185">Reference proteome</keyword>
<dbReference type="PANTHER" id="PTHR34818:SF1">
    <property type="entry name" value="PROTEIN BLI-3"/>
    <property type="match status" value="1"/>
</dbReference>
<accession>A0A2A3YI70</accession>
<dbReference type="OrthoDB" id="1432662at2"/>
<dbReference type="InterPro" id="IPR012349">
    <property type="entry name" value="Split_barrel_FMN-bd"/>
</dbReference>
<name>A0A2A3YI70_9MICO</name>
<comment type="caution">
    <text evidence="2">The sequence shown here is derived from an EMBL/GenBank/DDBJ whole genome shotgun (WGS) entry which is preliminary data.</text>
</comment>
<proteinExistence type="predicted"/>
<dbReference type="PANTHER" id="PTHR34818">
    <property type="entry name" value="PROTEIN BLI-3"/>
    <property type="match status" value="1"/>
</dbReference>
<gene>
    <name evidence="2" type="ORF">CIK66_10685</name>
</gene>
<dbReference type="SUPFAM" id="SSF50475">
    <property type="entry name" value="FMN-binding split barrel"/>
    <property type="match status" value="1"/>
</dbReference>
<dbReference type="AlphaFoldDB" id="A0A2A3YI70"/>
<dbReference type="InterPro" id="IPR038725">
    <property type="entry name" value="YdaG_split_barrel_FMN-bd"/>
</dbReference>
<evidence type="ECO:0000313" key="2">
    <source>
        <dbReference type="EMBL" id="PCC39056.1"/>
    </source>
</evidence>
<dbReference type="Pfam" id="PF16242">
    <property type="entry name" value="Pyrid_ox_like"/>
    <property type="match status" value="1"/>
</dbReference>
<feature type="domain" description="General stress protein FMN-binding split barrel" evidence="1">
    <location>
        <begin position="12"/>
        <end position="152"/>
    </location>
</feature>
<dbReference type="GeneID" id="95328099"/>
<dbReference type="RefSeq" id="WP_096165952.1">
    <property type="nucleotide sequence ID" value="NZ_BAAAIQ010000022.1"/>
</dbReference>
<dbReference type="InterPro" id="IPR052917">
    <property type="entry name" value="Stress-Dev_Protein"/>
</dbReference>
<dbReference type="Proteomes" id="UP000218598">
    <property type="component" value="Unassembled WGS sequence"/>
</dbReference>
<organism evidence="2 3">
    <name type="scientific">Brachybacterium alimentarium</name>
    <dbReference type="NCBI Taxonomy" id="47845"/>
    <lineage>
        <taxon>Bacteria</taxon>
        <taxon>Bacillati</taxon>
        <taxon>Actinomycetota</taxon>
        <taxon>Actinomycetes</taxon>
        <taxon>Micrococcales</taxon>
        <taxon>Dermabacteraceae</taxon>
        <taxon>Brachybacterium</taxon>
    </lineage>
</organism>
<evidence type="ECO:0000313" key="3">
    <source>
        <dbReference type="Proteomes" id="UP000218598"/>
    </source>
</evidence>
<evidence type="ECO:0000259" key="1">
    <source>
        <dbReference type="Pfam" id="PF16242"/>
    </source>
</evidence>
<dbReference type="EMBL" id="NRGR01000018">
    <property type="protein sequence ID" value="PCC39056.1"/>
    <property type="molecule type" value="Genomic_DNA"/>
</dbReference>
<protein>
    <submittedName>
        <fullName evidence="2">General stress protein</fullName>
    </submittedName>
</protein>
<dbReference type="Gene3D" id="2.30.110.10">
    <property type="entry name" value="Electron Transport, Fmn-binding Protein, Chain A"/>
    <property type="match status" value="1"/>
</dbReference>
<reference evidence="2 3" key="1">
    <citation type="journal article" date="2017" name="Elife">
        <title>Extensive horizontal gene transfer in cheese-associated bacteria.</title>
        <authorList>
            <person name="Bonham K.S."/>
            <person name="Wolfe B.E."/>
            <person name="Dutton R.J."/>
        </authorList>
    </citation>
    <scope>NUCLEOTIDE SEQUENCE [LARGE SCALE GENOMIC DNA]</scope>
    <source>
        <strain evidence="2 3">341_9</strain>
    </source>
</reference>